<sequence length="691" mass="78962">MGALTDLRMVNEGREAEITGTSKLQEISEDDENMSLVAFPSYPLTHTFHHLRQIYFAGFEGMEVLLDIESPSTNIESATTQQQLLPLLPCLEELQLENMDMCLLVFTSHVQTSFQPKDTRIQKCEGMEEVVLNKDRNDDDEEEEVSTISTTALFPRLDLVQLYHLDNLKRVGGGVAKGKSKAIHDQFKFSQVGAVSWSLCQYFIKIEIVGCHALSSLIPSYAAAQMHKLQELRIYRCTSMVEVFETKEIDNYGCSASNVDQGTIPLPRPKNITIHHELTNLKILKIFECNLLEYVFTFSTLESLKKLETLSIQSCKAMKVIVREENGEESSKVVLPRLISVKLHDLPNLVGFFLGMNIDYQMPSLDYVMITECPQMMVFTPTYSKFKYIHSWLGKHNVECGLNFHETPSSESSSLCRATAQRTLLSFNNLVEMFLKDNNEPQKIVPSTELHQLQNLEKVHVNRCVNVEELFEVASDVTNNGSQTVVKFPKLREMELKYLSSFKYICKRSEPRILEFPNLTRLLIHKCNRLEHVFTASMVSTLMQLQELHISYTRSMEVIVKKEEECDGKASEIKLPCLKSLKLEYLASLKGFSLGKENFTLPSLNTLVIKECPQIRIFNDGRAIAPELKLVETSFGIFHAEEDINSFIMTKIQETHDKIKNQRKENKSSQMFSTTKTGTERSLKYMPFIVQ</sequence>
<comment type="caution">
    <text evidence="1">The sequence shown here is derived from an EMBL/GenBank/DDBJ whole genome shotgun (WGS) entry which is preliminary data.</text>
</comment>
<evidence type="ECO:0000313" key="2">
    <source>
        <dbReference type="Proteomes" id="UP001056120"/>
    </source>
</evidence>
<reference evidence="1 2" key="2">
    <citation type="journal article" date="2022" name="Mol. Ecol. Resour.">
        <title>The genomes of chicory, endive, great burdock and yacon provide insights into Asteraceae paleo-polyploidization history and plant inulin production.</title>
        <authorList>
            <person name="Fan W."/>
            <person name="Wang S."/>
            <person name="Wang H."/>
            <person name="Wang A."/>
            <person name="Jiang F."/>
            <person name="Liu H."/>
            <person name="Zhao H."/>
            <person name="Xu D."/>
            <person name="Zhang Y."/>
        </authorList>
    </citation>
    <scope>NUCLEOTIDE SEQUENCE [LARGE SCALE GENOMIC DNA]</scope>
    <source>
        <strain evidence="2">cv. Yunnan</strain>
        <tissue evidence="1">Leaves</tissue>
    </source>
</reference>
<gene>
    <name evidence="1" type="ORF">L1987_39575</name>
</gene>
<organism evidence="1 2">
    <name type="scientific">Smallanthus sonchifolius</name>
    <dbReference type="NCBI Taxonomy" id="185202"/>
    <lineage>
        <taxon>Eukaryota</taxon>
        <taxon>Viridiplantae</taxon>
        <taxon>Streptophyta</taxon>
        <taxon>Embryophyta</taxon>
        <taxon>Tracheophyta</taxon>
        <taxon>Spermatophyta</taxon>
        <taxon>Magnoliopsida</taxon>
        <taxon>eudicotyledons</taxon>
        <taxon>Gunneridae</taxon>
        <taxon>Pentapetalae</taxon>
        <taxon>asterids</taxon>
        <taxon>campanulids</taxon>
        <taxon>Asterales</taxon>
        <taxon>Asteraceae</taxon>
        <taxon>Asteroideae</taxon>
        <taxon>Heliantheae alliance</taxon>
        <taxon>Millerieae</taxon>
        <taxon>Smallanthus</taxon>
    </lineage>
</organism>
<reference evidence="2" key="1">
    <citation type="journal article" date="2022" name="Mol. Ecol. Resour.">
        <title>The genomes of chicory, endive, great burdock and yacon provide insights into Asteraceae palaeo-polyploidization history and plant inulin production.</title>
        <authorList>
            <person name="Fan W."/>
            <person name="Wang S."/>
            <person name="Wang H."/>
            <person name="Wang A."/>
            <person name="Jiang F."/>
            <person name="Liu H."/>
            <person name="Zhao H."/>
            <person name="Xu D."/>
            <person name="Zhang Y."/>
        </authorList>
    </citation>
    <scope>NUCLEOTIDE SEQUENCE [LARGE SCALE GENOMIC DNA]</scope>
    <source>
        <strain evidence="2">cv. Yunnan</strain>
    </source>
</reference>
<evidence type="ECO:0000313" key="1">
    <source>
        <dbReference type="EMBL" id="KAI3796888.1"/>
    </source>
</evidence>
<protein>
    <submittedName>
        <fullName evidence="1">Uncharacterized protein</fullName>
    </submittedName>
</protein>
<name>A0ACB9HN99_9ASTR</name>
<keyword evidence="2" id="KW-1185">Reference proteome</keyword>
<dbReference type="Proteomes" id="UP001056120">
    <property type="component" value="Linkage Group LG12"/>
</dbReference>
<dbReference type="EMBL" id="CM042029">
    <property type="protein sequence ID" value="KAI3796888.1"/>
    <property type="molecule type" value="Genomic_DNA"/>
</dbReference>
<proteinExistence type="predicted"/>
<accession>A0ACB9HN99</accession>